<feature type="region of interest" description="Disordered" evidence="4">
    <location>
        <begin position="550"/>
        <end position="582"/>
    </location>
</feature>
<feature type="region of interest" description="Disordered" evidence="4">
    <location>
        <begin position="1"/>
        <end position="223"/>
    </location>
</feature>
<dbReference type="RefSeq" id="XP_018127058.1">
    <property type="nucleotide sequence ID" value="XM_018277841.2"/>
</dbReference>
<dbReference type="OrthoDB" id="10255000at2759"/>
<evidence type="ECO:0000256" key="3">
    <source>
        <dbReference type="SAM" id="Coils"/>
    </source>
</evidence>
<feature type="region of interest" description="Disordered" evidence="4">
    <location>
        <begin position="400"/>
        <end position="442"/>
    </location>
</feature>
<reference evidence="7 8" key="1">
    <citation type="submission" date="2016-03" db="EMBL/GenBank/DDBJ databases">
        <title>Comparative genomics of Pseudogymnoascus destructans, the fungus causing white-nose syndrome of bats.</title>
        <authorList>
            <person name="Palmer J.M."/>
            <person name="Drees K.P."/>
            <person name="Foster J.T."/>
            <person name="Lindner D.L."/>
        </authorList>
    </citation>
    <scope>NUCLEOTIDE SEQUENCE [LARGE SCALE GENOMIC DNA]</scope>
    <source>
        <strain evidence="7 8">UAMH 10579</strain>
    </source>
</reference>
<evidence type="ECO:0000256" key="1">
    <source>
        <dbReference type="ARBA" id="ARBA00004496"/>
    </source>
</evidence>
<feature type="domain" description="Mto1-like Mto2p-binding" evidence="6">
    <location>
        <begin position="1462"/>
        <end position="1510"/>
    </location>
</feature>
<dbReference type="Gene3D" id="1.10.287.1490">
    <property type="match status" value="1"/>
</dbReference>
<dbReference type="GeneID" id="28841802"/>
<keyword evidence="3" id="KW-0175">Coiled coil</keyword>
<dbReference type="InterPro" id="IPR012943">
    <property type="entry name" value="Cnn_1N"/>
</dbReference>
<evidence type="ECO:0000259" key="6">
    <source>
        <dbReference type="Pfam" id="PF12808"/>
    </source>
</evidence>
<feature type="compositionally biased region" description="Basic and acidic residues" evidence="4">
    <location>
        <begin position="96"/>
        <end position="121"/>
    </location>
</feature>
<feature type="compositionally biased region" description="Basic residues" evidence="4">
    <location>
        <begin position="312"/>
        <end position="324"/>
    </location>
</feature>
<reference evidence="8" key="2">
    <citation type="journal article" date="2018" name="Nat. Commun.">
        <title>Extreme sensitivity to ultraviolet light in the fungal pathogen causing white-nose syndrome of bats.</title>
        <authorList>
            <person name="Palmer J.M."/>
            <person name="Drees K.P."/>
            <person name="Foster J.T."/>
            <person name="Lindner D.L."/>
        </authorList>
    </citation>
    <scope>NUCLEOTIDE SEQUENCE [LARGE SCALE GENOMIC DNA]</scope>
    <source>
        <strain evidence="8">UAMH 10579</strain>
    </source>
</reference>
<evidence type="ECO:0000313" key="8">
    <source>
        <dbReference type="Proteomes" id="UP000091956"/>
    </source>
</evidence>
<feature type="coiled-coil region" evidence="3">
    <location>
        <begin position="583"/>
        <end position="610"/>
    </location>
</feature>
<keyword evidence="8" id="KW-1185">Reference proteome</keyword>
<dbReference type="Pfam" id="PF12808">
    <property type="entry name" value="Mto2_bdg"/>
    <property type="match status" value="1"/>
</dbReference>
<feature type="region of interest" description="Disordered" evidence="4">
    <location>
        <begin position="697"/>
        <end position="716"/>
    </location>
</feature>
<feature type="region of interest" description="Disordered" evidence="4">
    <location>
        <begin position="460"/>
        <end position="489"/>
    </location>
</feature>
<dbReference type="PANTHER" id="PTHR45615">
    <property type="entry name" value="MYOSIN HEAVY CHAIN, NON-MUSCLE"/>
    <property type="match status" value="1"/>
</dbReference>
<feature type="compositionally biased region" description="Basic and acidic residues" evidence="4">
    <location>
        <begin position="550"/>
        <end position="559"/>
    </location>
</feature>
<feature type="region of interest" description="Disordered" evidence="4">
    <location>
        <begin position="611"/>
        <end position="639"/>
    </location>
</feature>
<dbReference type="GO" id="GO:0005815">
    <property type="term" value="C:microtubule organizing center"/>
    <property type="evidence" value="ECO:0007669"/>
    <property type="project" value="InterPro"/>
</dbReference>
<gene>
    <name evidence="7" type="primary">ORF1</name>
    <name evidence="7" type="ORF">VE01_08416</name>
</gene>
<evidence type="ECO:0000256" key="4">
    <source>
        <dbReference type="SAM" id="MobiDB-lite"/>
    </source>
</evidence>
<proteinExistence type="predicted"/>
<dbReference type="STRING" id="342668.A0A1B8GBV2"/>
<evidence type="ECO:0000256" key="2">
    <source>
        <dbReference type="ARBA" id="ARBA00022490"/>
    </source>
</evidence>
<feature type="compositionally biased region" description="Polar residues" evidence="4">
    <location>
        <begin position="178"/>
        <end position="193"/>
    </location>
</feature>
<feature type="coiled-coil region" evidence="3">
    <location>
        <begin position="642"/>
        <end position="676"/>
    </location>
</feature>
<feature type="compositionally biased region" description="Polar residues" evidence="4">
    <location>
        <begin position="289"/>
        <end position="298"/>
    </location>
</feature>
<feature type="region of interest" description="Disordered" evidence="4">
    <location>
        <begin position="782"/>
        <end position="806"/>
    </location>
</feature>
<feature type="compositionally biased region" description="Basic and acidic residues" evidence="4">
    <location>
        <begin position="788"/>
        <end position="801"/>
    </location>
</feature>
<dbReference type="Pfam" id="PF07989">
    <property type="entry name" value="Cnn_1N"/>
    <property type="match status" value="1"/>
</dbReference>
<dbReference type="Proteomes" id="UP000091956">
    <property type="component" value="Unassembled WGS sequence"/>
</dbReference>
<feature type="coiled-coil region" evidence="3">
    <location>
        <begin position="819"/>
        <end position="1156"/>
    </location>
</feature>
<name>A0A1B8GBV2_9PEZI</name>
<feature type="region of interest" description="Disordered" evidence="4">
    <location>
        <begin position="239"/>
        <end position="347"/>
    </location>
</feature>
<accession>A0A1B8GBV2</accession>
<feature type="compositionally biased region" description="Low complexity" evidence="4">
    <location>
        <begin position="1414"/>
        <end position="1450"/>
    </location>
</feature>
<feature type="compositionally biased region" description="Low complexity" evidence="4">
    <location>
        <begin position="325"/>
        <end position="337"/>
    </location>
</feature>
<comment type="subcellular location">
    <subcellularLocation>
        <location evidence="1">Cytoplasm</location>
    </subcellularLocation>
</comment>
<feature type="domain" description="Centrosomin N-terminal motif 1" evidence="5">
    <location>
        <begin position="484"/>
        <end position="554"/>
    </location>
</feature>
<dbReference type="GO" id="GO:0005737">
    <property type="term" value="C:cytoplasm"/>
    <property type="evidence" value="ECO:0007669"/>
    <property type="project" value="UniProtKB-SubCell"/>
</dbReference>
<dbReference type="PANTHER" id="PTHR45615:SF80">
    <property type="entry name" value="GRIP DOMAIN-CONTAINING PROTEIN"/>
    <property type="match status" value="1"/>
</dbReference>
<feature type="coiled-coil region" evidence="3">
    <location>
        <begin position="1213"/>
        <end position="1247"/>
    </location>
</feature>
<evidence type="ECO:0000313" key="7">
    <source>
        <dbReference type="EMBL" id="OBT93325.1"/>
    </source>
</evidence>
<feature type="region of interest" description="Disordered" evidence="4">
    <location>
        <begin position="1412"/>
        <end position="1457"/>
    </location>
</feature>
<feature type="compositionally biased region" description="Polar residues" evidence="4">
    <location>
        <begin position="48"/>
        <end position="71"/>
    </location>
</feature>
<feature type="coiled-coil region" evidence="3">
    <location>
        <begin position="1484"/>
        <end position="1511"/>
    </location>
</feature>
<dbReference type="EMBL" id="KV460255">
    <property type="protein sequence ID" value="OBT93325.1"/>
    <property type="molecule type" value="Genomic_DNA"/>
</dbReference>
<sequence>MTATEEDSSPPPAEARITLSRKGSRKKNVEGFTMDTGNDDDENVAPNKPTSFADSSMGEQAFDDNTNNNNKPAKRFPSLGNLPALPPGESSMMSEDLSREEHSDGHPDTMDESEMRRHLNDVESSFLPAPSPVGQSANPGADDTYLFDGAREPVVLADRIPGIRTPTKGAAREEGRQESFTPLSERGTPQVQGSMLGDELGDNGNTTSSLETMSSPTAAAAARTVSRAISMVSMGYDIEGHVTSDAPSPPQSENGGEEGLSRQGTPRIFEPESSQGTKGDSSDERSTIRHQASNQSLNAADAGSTPGAALVNRRRSGRRPKFLRSRNASQRSSISSSVANTDAEESSDMTYGTDYAMLSGGAVPAYGASRHSSYMLSRSISLGSMASGIDDSAELKPVLGTLEEEERNRSRVDSSQTADDYDNAPATPRATSHSLAAPTDTVIARHVRNVHVPESVAKEYRNKSGVSPGRLPGPSTERHGKNMTLKEQSSTIERLSKENFDLKLKVMFLSDRLDKLSEEGVKEMISENVEMKTVLANMQRDNKALRRKVKELEKSKDGSPRPGTARSGASSEGQPQWFDQEGAQEREEELIYLRERMEEYEVEIEKMRTESLSRESEKRKLAETVRSMGEKRGEDMDAREEMDVWKDLLEQETARREEADEDNRKLRDEIFRLRSESVVSGGGAGLNHTTNIYHITKKRQGSPTRPRSGMSERVDDRGGAFSAASTLVDDLRRESDLLRHENAELRREVGAQTSMLTSRNREKERLYQEIEDLKLGHRRGGSIAGDSILDRSASRTRERPQSRGSELTRVTAIMPDAEREDLENKNAELRDKLNGLQLDNQEVNKELESCMEDFETAIESKREAEALATELQHELQVAEADLQTMQADRDEALKGQEEVEIEFENLRKEAQEEIDALEADAEERAVEMEGLQVELANQAENFNALQAEMRGMSEALVRLEDDHDLKTRRIQELERELEDANRELNGMEKAINEANNKINRLTVQQESSQGEIAFLREEQDGDKIKIGDLESALKNAEGAARDERERVRELEQRLASERHQREVVAGKEKQEVQKYINELNREASNAKDDARRLRKNLSSREVEATEWKERLLELENNLRETLGDLNGTRSTFLKGIGDLQKQLDNTTRELDTTKTSILEKDRIIRERDTLLESHSHEYGILAEMLDKERQSHRNSKHQHETFLKTHNHTTRTVGQQETRVAQLEAALQADRKKLSQLENSFKDQLNERNNLLLTMWNRLSLICGSDWAHGNSLINGRALPSLEAVSTMLPGFAKNLLASTKKIEALIAGFKTRVRTIERDLARDFSSLENTLEARTKKLDRLEGLVRSASMNSSTDQRAEIVRLQDMNRLLRVDIQALRASTPRKGVYEVIEPGSPAPIIPTGPRTKALTRHQATAAANSANSAAATADVPERAGSSAGSTRGVSSSRAGGAAGGGEDSEWWVFRLKELERRLKAEREARLLDRSGARKRLEEGERRNEELRAEVERGRVRMLAEAGAGAGAGGGGEVV</sequence>
<dbReference type="InterPro" id="IPR024545">
    <property type="entry name" value="Mto1-like_Mto2p-bd"/>
</dbReference>
<dbReference type="SUPFAM" id="SSF57997">
    <property type="entry name" value="Tropomyosin"/>
    <property type="match status" value="1"/>
</dbReference>
<organism evidence="7 8">
    <name type="scientific">Pseudogymnoascus verrucosus</name>
    <dbReference type="NCBI Taxonomy" id="342668"/>
    <lineage>
        <taxon>Eukaryota</taxon>
        <taxon>Fungi</taxon>
        <taxon>Dikarya</taxon>
        <taxon>Ascomycota</taxon>
        <taxon>Pezizomycotina</taxon>
        <taxon>Leotiomycetes</taxon>
        <taxon>Thelebolales</taxon>
        <taxon>Thelebolaceae</taxon>
        <taxon>Pseudogymnoascus</taxon>
    </lineage>
</organism>
<protein>
    <submittedName>
        <fullName evidence="7">Orf1</fullName>
    </submittedName>
</protein>
<keyword evidence="2" id="KW-0963">Cytoplasm</keyword>
<feature type="compositionally biased region" description="Polar residues" evidence="4">
    <location>
        <begin position="203"/>
        <end position="217"/>
    </location>
</feature>
<evidence type="ECO:0000259" key="5">
    <source>
        <dbReference type="Pfam" id="PF07989"/>
    </source>
</evidence>